<name>A0A1W6L1B0_CEPCN</name>
<dbReference type="Gene3D" id="1.10.238.20">
    <property type="entry name" value="Pheromone/general odorant binding protein domain"/>
    <property type="match status" value="1"/>
</dbReference>
<dbReference type="GeneID" id="107263227"/>
<keyword evidence="6" id="KW-1185">Reference proteome</keyword>
<dbReference type="PANTHER" id="PTHR21364">
    <property type="entry name" value="GENERAL ODORANT-BINDING PROTEIN 19A"/>
    <property type="match status" value="1"/>
</dbReference>
<sequence length="139" mass="16145">MRRFLFLVALAVSHEMIYADLPDWVTPEMTDMVKDDKIRCMNEHGTDEEMIVRANDGDLVDDRKLKCYMYCLMESFGLVDTDGEFEMELLIGFLPENLQDVARNAMNACADEGGDDPCEKVYMHSLCIYKRNPQLWFLI</sequence>
<evidence type="ECO:0000256" key="4">
    <source>
        <dbReference type="SAM" id="SignalP"/>
    </source>
</evidence>
<feature type="chain" id="PRO_5044567055" evidence="4">
    <location>
        <begin position="20"/>
        <end position="139"/>
    </location>
</feature>
<dbReference type="GO" id="GO:0005549">
    <property type="term" value="F:odorant binding"/>
    <property type="evidence" value="ECO:0007669"/>
    <property type="project" value="InterPro"/>
</dbReference>
<proteinExistence type="evidence at transcript level"/>
<dbReference type="GO" id="GO:0007608">
    <property type="term" value="P:sensory perception of smell"/>
    <property type="evidence" value="ECO:0007669"/>
    <property type="project" value="UniProtKB-ARBA"/>
</dbReference>
<evidence type="ECO:0000256" key="1">
    <source>
        <dbReference type="ARBA" id="ARBA00004613"/>
    </source>
</evidence>
<keyword evidence="3" id="KW-0964">Secreted</keyword>
<evidence type="ECO:0000256" key="3">
    <source>
        <dbReference type="ARBA" id="ARBA00022525"/>
    </source>
</evidence>
<dbReference type="EMBL" id="KX609453">
    <property type="protein sequence ID" value="ARN17860.1"/>
    <property type="molecule type" value="mRNA"/>
</dbReference>
<evidence type="ECO:0000313" key="6">
    <source>
        <dbReference type="Proteomes" id="UP000694920"/>
    </source>
</evidence>
<dbReference type="RefSeq" id="XP_015585661.1">
    <property type="nucleotide sequence ID" value="XM_015730175.2"/>
</dbReference>
<dbReference type="Pfam" id="PF01395">
    <property type="entry name" value="PBP_GOBP"/>
    <property type="match status" value="1"/>
</dbReference>
<comment type="similarity">
    <text evidence="2">Belongs to the PBP/GOBP family.</text>
</comment>
<dbReference type="FunFam" id="1.10.238.20:FF:000001">
    <property type="entry name" value="General odorant-binding protein lush"/>
    <property type="match status" value="1"/>
</dbReference>
<dbReference type="SUPFAM" id="SSF47565">
    <property type="entry name" value="Insect pheromone/odorant-binding proteins"/>
    <property type="match status" value="1"/>
</dbReference>
<evidence type="ECO:0000256" key="2">
    <source>
        <dbReference type="ARBA" id="ARBA00008098"/>
    </source>
</evidence>
<dbReference type="CTD" id="100162042"/>
<dbReference type="Proteomes" id="UP000694920">
    <property type="component" value="Unplaced"/>
</dbReference>
<dbReference type="KEGG" id="ccin:107263227"/>
<dbReference type="OrthoDB" id="5978988at2759"/>
<evidence type="ECO:0000313" key="7">
    <source>
        <dbReference type="RefSeq" id="XP_015585661.1"/>
    </source>
</evidence>
<dbReference type="SMART" id="SM00708">
    <property type="entry name" value="PhBP"/>
    <property type="match status" value="1"/>
</dbReference>
<evidence type="ECO:0000313" key="5">
    <source>
        <dbReference type="EMBL" id="ARN17860.1"/>
    </source>
</evidence>
<organism evidence="5">
    <name type="scientific">Cephus cinctus</name>
    <name type="common">Wheat stem sawfly</name>
    <dbReference type="NCBI Taxonomy" id="211228"/>
    <lineage>
        <taxon>Eukaryota</taxon>
        <taxon>Metazoa</taxon>
        <taxon>Ecdysozoa</taxon>
        <taxon>Arthropoda</taxon>
        <taxon>Hexapoda</taxon>
        <taxon>Insecta</taxon>
        <taxon>Pterygota</taxon>
        <taxon>Neoptera</taxon>
        <taxon>Endopterygota</taxon>
        <taxon>Hymenoptera</taxon>
        <taxon>Cephoidea</taxon>
        <taxon>Cephidae</taxon>
        <taxon>Cephus</taxon>
    </lineage>
</organism>
<accession>A0A1W6L1B0</accession>
<dbReference type="InterPro" id="IPR036728">
    <property type="entry name" value="PBP_GOBP_sf"/>
</dbReference>
<protein>
    <submittedName>
        <fullName evidence="7">General odorant-binding protein 69a</fullName>
    </submittedName>
    <submittedName>
        <fullName evidence="5">Odorant binding protein 4</fullName>
    </submittedName>
</protein>
<reference evidence="7" key="2">
    <citation type="submission" date="2025-04" db="UniProtKB">
        <authorList>
            <consortium name="RefSeq"/>
        </authorList>
    </citation>
    <scope>IDENTIFICATION</scope>
</reference>
<dbReference type="CDD" id="cd23992">
    <property type="entry name" value="PBP_GOBP"/>
    <property type="match status" value="1"/>
</dbReference>
<dbReference type="InterPro" id="IPR006170">
    <property type="entry name" value="PBP/GOBP"/>
</dbReference>
<feature type="signal peptide" evidence="4">
    <location>
        <begin position="1"/>
        <end position="19"/>
    </location>
</feature>
<reference evidence="5" key="1">
    <citation type="submission" date="2016-07" db="EMBL/GenBank/DDBJ databases">
        <title>Olfactory-related genes from the wheat stem sawfly, an agronomic pest and primitive hymenopteran.</title>
        <authorList>
            <person name="Gress J.C."/>
            <person name="Carey C.C."/>
            <person name="Dykgreve T.A."/>
            <person name="Walden K.O."/>
            <person name="Robertson H.M."/>
            <person name="Mazurie A."/>
            <person name="Wanner K.W."/>
        </authorList>
    </citation>
    <scope>NUCLEOTIDE SEQUENCE</scope>
</reference>
<dbReference type="PANTHER" id="PTHR21364:SF2">
    <property type="entry name" value="GENERAL ODORANT-BINDING PROTEIN 19A"/>
    <property type="match status" value="1"/>
</dbReference>
<keyword evidence="4" id="KW-0732">Signal</keyword>
<dbReference type="GO" id="GO:0005576">
    <property type="term" value="C:extracellular region"/>
    <property type="evidence" value="ECO:0007669"/>
    <property type="project" value="UniProtKB-SubCell"/>
</dbReference>
<dbReference type="AlphaFoldDB" id="A0A1W6L1B0"/>
<gene>
    <name evidence="5" type="primary">OBP4</name>
    <name evidence="7" type="synonym">LOC107263227</name>
</gene>
<comment type="subcellular location">
    <subcellularLocation>
        <location evidence="1">Secreted</location>
    </subcellularLocation>
</comment>